<dbReference type="InterPro" id="IPR036986">
    <property type="entry name" value="S4_RNA-bd_sf"/>
</dbReference>
<dbReference type="AlphaFoldDB" id="A0A5J4RDS6"/>
<accession>A0A5J4RDS6</accession>
<dbReference type="PROSITE" id="PS01129">
    <property type="entry name" value="PSI_RLU"/>
    <property type="match status" value="1"/>
</dbReference>
<comment type="caution">
    <text evidence="4">The sequence shown here is derived from an EMBL/GenBank/DDBJ whole genome shotgun (WGS) entry which is preliminary data.</text>
</comment>
<dbReference type="PANTHER" id="PTHR21600:SF44">
    <property type="entry name" value="RIBOSOMAL LARGE SUBUNIT PSEUDOURIDINE SYNTHASE D"/>
    <property type="match status" value="1"/>
</dbReference>
<feature type="domain" description="RNA-binding S4" evidence="3">
    <location>
        <begin position="23"/>
        <end position="85"/>
    </location>
</feature>
<sequence>MKDKRKTRIKAPFAIYPVKETCELMDFLMTKAKKGISRTAAKSLLSKRQVSVNNTIITQYNFILKPSMRVQTSKKETKEFHNDLLKIVYEDAYLLVVEKREGLLSIGTDRQKERTAHSIVNEYVKRTNKQRRVYIVHRLDKDTSGLMIFAKDEKTKTTFQDYWNEIVTDRRYVAVLSGEIEKDNGMVISWLKDNKVFITYSSMSDNGGEKAITHFKTIKRTNGYSLVEFNLETGRKNQIRVHAQDLKHPVLGDTKYGKEDNPLGRLALHAFKLHFHHPVTGELMKFETPYPEEFKKLMLKKQVTT</sequence>
<dbReference type="InterPro" id="IPR006225">
    <property type="entry name" value="PsdUridine_synth_RluC/D"/>
</dbReference>
<evidence type="ECO:0000313" key="4">
    <source>
        <dbReference type="EMBL" id="KAA6331011.1"/>
    </source>
</evidence>
<dbReference type="PROSITE" id="PS50889">
    <property type="entry name" value="S4"/>
    <property type="match status" value="1"/>
</dbReference>
<evidence type="ECO:0000256" key="2">
    <source>
        <dbReference type="ARBA" id="ARBA00023235"/>
    </source>
</evidence>
<dbReference type="EMBL" id="SNRY01001428">
    <property type="protein sequence ID" value="KAA6331011.1"/>
    <property type="molecule type" value="Genomic_DNA"/>
</dbReference>
<dbReference type="GO" id="GO:0003723">
    <property type="term" value="F:RNA binding"/>
    <property type="evidence" value="ECO:0007669"/>
    <property type="project" value="InterPro"/>
</dbReference>
<gene>
    <name evidence="4" type="ORF">EZS27_020347</name>
</gene>
<keyword evidence="2 4" id="KW-0413">Isomerase</keyword>
<dbReference type="NCBIfam" id="TIGR00005">
    <property type="entry name" value="rluA_subfam"/>
    <property type="match status" value="1"/>
</dbReference>
<dbReference type="SMART" id="SM00363">
    <property type="entry name" value="S4"/>
    <property type="match status" value="1"/>
</dbReference>
<protein>
    <submittedName>
        <fullName evidence="4">Ribosomal large subunit pseudouridine synthase D</fullName>
        <ecNumber evidence="4">5.4.99.23</ecNumber>
    </submittedName>
</protein>
<organism evidence="4">
    <name type="scientific">termite gut metagenome</name>
    <dbReference type="NCBI Taxonomy" id="433724"/>
    <lineage>
        <taxon>unclassified sequences</taxon>
        <taxon>metagenomes</taxon>
        <taxon>organismal metagenomes</taxon>
    </lineage>
</organism>
<dbReference type="Gene3D" id="3.30.2350.10">
    <property type="entry name" value="Pseudouridine synthase"/>
    <property type="match status" value="1"/>
</dbReference>
<dbReference type="InterPro" id="IPR020103">
    <property type="entry name" value="PsdUridine_synth_cat_dom_sf"/>
</dbReference>
<dbReference type="SUPFAM" id="SSF55120">
    <property type="entry name" value="Pseudouridine synthase"/>
    <property type="match status" value="1"/>
</dbReference>
<dbReference type="PANTHER" id="PTHR21600">
    <property type="entry name" value="MITOCHONDRIAL RNA PSEUDOURIDINE SYNTHASE"/>
    <property type="match status" value="1"/>
</dbReference>
<dbReference type="GO" id="GO:0160140">
    <property type="term" value="F:23S rRNA pseudouridine(1911/1915/1917) synthase activity"/>
    <property type="evidence" value="ECO:0007669"/>
    <property type="project" value="UniProtKB-EC"/>
</dbReference>
<comment type="similarity">
    <text evidence="1">Belongs to the pseudouridine synthase RluA family.</text>
</comment>
<dbReference type="Gene3D" id="3.10.290.10">
    <property type="entry name" value="RNA-binding S4 domain"/>
    <property type="match status" value="1"/>
</dbReference>
<dbReference type="Pfam" id="PF01479">
    <property type="entry name" value="S4"/>
    <property type="match status" value="1"/>
</dbReference>
<dbReference type="GO" id="GO:0000455">
    <property type="term" value="P:enzyme-directed rRNA pseudouridine synthesis"/>
    <property type="evidence" value="ECO:0007669"/>
    <property type="project" value="TreeGrafter"/>
</dbReference>
<name>A0A5J4RDS6_9ZZZZ</name>
<dbReference type="InterPro" id="IPR006145">
    <property type="entry name" value="PsdUridine_synth_RsuA/RluA"/>
</dbReference>
<dbReference type="CDD" id="cd02869">
    <property type="entry name" value="PseudoU_synth_RluA_like"/>
    <property type="match status" value="1"/>
</dbReference>
<evidence type="ECO:0000259" key="3">
    <source>
        <dbReference type="SMART" id="SM00363"/>
    </source>
</evidence>
<dbReference type="SUPFAM" id="SSF55174">
    <property type="entry name" value="Alpha-L RNA-binding motif"/>
    <property type="match status" value="1"/>
</dbReference>
<proteinExistence type="inferred from homology"/>
<dbReference type="EC" id="5.4.99.23" evidence="4"/>
<dbReference type="Pfam" id="PF00849">
    <property type="entry name" value="PseudoU_synth_2"/>
    <property type="match status" value="1"/>
</dbReference>
<dbReference type="InterPro" id="IPR050188">
    <property type="entry name" value="RluA_PseudoU_synthase"/>
</dbReference>
<evidence type="ECO:0000256" key="1">
    <source>
        <dbReference type="ARBA" id="ARBA00010876"/>
    </source>
</evidence>
<reference evidence="4" key="1">
    <citation type="submission" date="2019-03" db="EMBL/GenBank/DDBJ databases">
        <title>Single cell metagenomics reveals metabolic interactions within the superorganism composed of flagellate Streblomastix strix and complex community of Bacteroidetes bacteria on its surface.</title>
        <authorList>
            <person name="Treitli S.C."/>
            <person name="Kolisko M."/>
            <person name="Husnik F."/>
            <person name="Keeling P."/>
            <person name="Hampl V."/>
        </authorList>
    </citation>
    <scope>NUCLEOTIDE SEQUENCE</scope>
    <source>
        <strain evidence="4">STM</strain>
    </source>
</reference>
<dbReference type="InterPro" id="IPR006224">
    <property type="entry name" value="PsdUridine_synth_RluA-like_CS"/>
</dbReference>
<dbReference type="InterPro" id="IPR002942">
    <property type="entry name" value="S4_RNA-bd"/>
</dbReference>
<dbReference type="CDD" id="cd00165">
    <property type="entry name" value="S4"/>
    <property type="match status" value="1"/>
</dbReference>